<gene>
    <name evidence="2" type="ORF">VTK73DRAFT_9209</name>
</gene>
<accession>A0ABR3W3Q9</accession>
<proteinExistence type="predicted"/>
<comment type="caution">
    <text evidence="2">The sequence shown here is derived from an EMBL/GenBank/DDBJ whole genome shotgun (WGS) entry which is preliminary data.</text>
</comment>
<evidence type="ECO:0000256" key="1">
    <source>
        <dbReference type="SAM" id="MobiDB-lite"/>
    </source>
</evidence>
<keyword evidence="3" id="KW-1185">Reference proteome</keyword>
<name>A0ABR3W3Q9_9PEZI</name>
<reference evidence="2 3" key="1">
    <citation type="journal article" date="2024" name="Commun. Biol.">
        <title>Comparative genomic analysis of thermophilic fungi reveals convergent evolutionary adaptations and gene losses.</title>
        <authorList>
            <person name="Steindorff A.S."/>
            <person name="Aguilar-Pontes M.V."/>
            <person name="Robinson A.J."/>
            <person name="Andreopoulos B."/>
            <person name="LaButti K."/>
            <person name="Kuo A."/>
            <person name="Mondo S."/>
            <person name="Riley R."/>
            <person name="Otillar R."/>
            <person name="Haridas S."/>
            <person name="Lipzen A."/>
            <person name="Grimwood J."/>
            <person name="Schmutz J."/>
            <person name="Clum A."/>
            <person name="Reid I.D."/>
            <person name="Moisan M.C."/>
            <person name="Butler G."/>
            <person name="Nguyen T.T.M."/>
            <person name="Dewar K."/>
            <person name="Conant G."/>
            <person name="Drula E."/>
            <person name="Henrissat B."/>
            <person name="Hansel C."/>
            <person name="Singer S."/>
            <person name="Hutchinson M.I."/>
            <person name="de Vries R.P."/>
            <person name="Natvig D.O."/>
            <person name="Powell A.J."/>
            <person name="Tsang A."/>
            <person name="Grigoriev I.V."/>
        </authorList>
    </citation>
    <scope>NUCLEOTIDE SEQUENCE [LARGE SCALE GENOMIC DNA]</scope>
    <source>
        <strain evidence="2 3">ATCC 24622</strain>
    </source>
</reference>
<evidence type="ECO:0000313" key="3">
    <source>
        <dbReference type="Proteomes" id="UP001586593"/>
    </source>
</evidence>
<protein>
    <submittedName>
        <fullName evidence="2">Uncharacterized protein</fullName>
    </submittedName>
</protein>
<feature type="region of interest" description="Disordered" evidence="1">
    <location>
        <begin position="67"/>
        <end position="96"/>
    </location>
</feature>
<evidence type="ECO:0000313" key="2">
    <source>
        <dbReference type="EMBL" id="KAL1852456.1"/>
    </source>
</evidence>
<dbReference type="Proteomes" id="UP001586593">
    <property type="component" value="Unassembled WGS sequence"/>
</dbReference>
<dbReference type="EMBL" id="JAZHXJ010000739">
    <property type="protein sequence ID" value="KAL1852456.1"/>
    <property type="molecule type" value="Genomic_DNA"/>
</dbReference>
<sequence>MKASCHESTAVPARCLLVGAIFSRRLPAINSSPCTTSLMATCSYLPRSVSELRRLITVVYGRYLARQPANTGTTSPPPHRLLPGNDNPPAARPGSTTLGPRYWKTMCVYMRHVLVCDGNYSRLLAMIGGAGGAQRPSPVWAGSFPSATPDGHTHPDIVLIHPFFVISEKCPSYRSDAELCTMVFWTEGPDGPVRIRYEDFLIHFTDPEYQERHGNIAVAACRDLGSVEILNNGLNHCPYCGPVVWRR</sequence>
<organism evidence="2 3">
    <name type="scientific">Phialemonium thermophilum</name>
    <dbReference type="NCBI Taxonomy" id="223376"/>
    <lineage>
        <taxon>Eukaryota</taxon>
        <taxon>Fungi</taxon>
        <taxon>Dikarya</taxon>
        <taxon>Ascomycota</taxon>
        <taxon>Pezizomycotina</taxon>
        <taxon>Sordariomycetes</taxon>
        <taxon>Sordariomycetidae</taxon>
        <taxon>Cephalothecales</taxon>
        <taxon>Cephalothecaceae</taxon>
        <taxon>Phialemonium</taxon>
    </lineage>
</organism>